<feature type="compositionally biased region" description="Pro residues" evidence="11">
    <location>
        <begin position="321"/>
        <end position="332"/>
    </location>
</feature>
<dbReference type="PANTHER" id="PTHR14678:SF1">
    <property type="entry name" value="ZINC FINGER PROTEIN 750"/>
    <property type="match status" value="1"/>
</dbReference>
<evidence type="ECO:0000313" key="14">
    <source>
        <dbReference type="Proteomes" id="UP000824540"/>
    </source>
</evidence>
<dbReference type="OrthoDB" id="8933073at2759"/>
<gene>
    <name evidence="13" type="ORF">JZ751_025775</name>
</gene>
<keyword evidence="3" id="KW-0863">Zinc-finger</keyword>
<feature type="region of interest" description="Disordered" evidence="11">
    <location>
        <begin position="683"/>
        <end position="713"/>
    </location>
</feature>
<feature type="compositionally biased region" description="Basic and acidic residues" evidence="11">
    <location>
        <begin position="703"/>
        <end position="713"/>
    </location>
</feature>
<keyword evidence="7" id="KW-0010">Activator</keyword>
<evidence type="ECO:0000256" key="5">
    <source>
        <dbReference type="ARBA" id="ARBA00022833"/>
    </source>
</evidence>
<reference evidence="13" key="1">
    <citation type="thesis" date="2021" institute="BYU ScholarsArchive" country="Provo, UT, USA">
        <title>Applications of and Algorithms for Genome Assembly and Genomic Analyses with an Emphasis on Marine Teleosts.</title>
        <authorList>
            <person name="Pickett B.D."/>
        </authorList>
    </citation>
    <scope>NUCLEOTIDE SEQUENCE</scope>
    <source>
        <strain evidence="13">HI-2016</strain>
    </source>
</reference>
<evidence type="ECO:0000256" key="8">
    <source>
        <dbReference type="ARBA" id="ARBA00023163"/>
    </source>
</evidence>
<dbReference type="GO" id="GO:1990841">
    <property type="term" value="F:promoter-specific chromatin binding"/>
    <property type="evidence" value="ECO:0007669"/>
    <property type="project" value="TreeGrafter"/>
</dbReference>
<feature type="region of interest" description="Disordered" evidence="11">
    <location>
        <begin position="732"/>
        <end position="813"/>
    </location>
</feature>
<evidence type="ECO:0000256" key="4">
    <source>
        <dbReference type="ARBA" id="ARBA00022782"/>
    </source>
</evidence>
<dbReference type="GO" id="GO:0008544">
    <property type="term" value="P:epidermis development"/>
    <property type="evidence" value="ECO:0007669"/>
    <property type="project" value="TreeGrafter"/>
</dbReference>
<evidence type="ECO:0000256" key="3">
    <source>
        <dbReference type="ARBA" id="ARBA00022771"/>
    </source>
</evidence>
<dbReference type="GO" id="GO:0000978">
    <property type="term" value="F:RNA polymerase II cis-regulatory region sequence-specific DNA binding"/>
    <property type="evidence" value="ECO:0007669"/>
    <property type="project" value="TreeGrafter"/>
</dbReference>
<dbReference type="GO" id="GO:0001228">
    <property type="term" value="F:DNA-binding transcription activator activity, RNA polymerase II-specific"/>
    <property type="evidence" value="ECO:0007669"/>
    <property type="project" value="TreeGrafter"/>
</dbReference>
<comment type="caution">
    <text evidence="13">The sequence shown here is derived from an EMBL/GenBank/DDBJ whole genome shotgun (WGS) entry which is preliminary data.</text>
</comment>
<dbReference type="InterPro" id="IPR039064">
    <property type="entry name" value="ZNF750_Znf"/>
</dbReference>
<feature type="region of interest" description="Disordered" evidence="11">
    <location>
        <begin position="439"/>
        <end position="668"/>
    </location>
</feature>
<evidence type="ECO:0000256" key="7">
    <source>
        <dbReference type="ARBA" id="ARBA00023159"/>
    </source>
</evidence>
<evidence type="ECO:0000256" key="10">
    <source>
        <dbReference type="ARBA" id="ARBA00040216"/>
    </source>
</evidence>
<feature type="compositionally biased region" description="Polar residues" evidence="11">
    <location>
        <begin position="148"/>
        <end position="170"/>
    </location>
</feature>
<feature type="compositionally biased region" description="Acidic residues" evidence="11">
    <location>
        <begin position="619"/>
        <end position="634"/>
    </location>
</feature>
<feature type="compositionally biased region" description="Polar residues" evidence="11">
    <location>
        <begin position="683"/>
        <end position="696"/>
    </location>
</feature>
<evidence type="ECO:0000256" key="11">
    <source>
        <dbReference type="SAM" id="MobiDB-lite"/>
    </source>
</evidence>
<keyword evidence="2" id="KW-0479">Metal-binding</keyword>
<dbReference type="GO" id="GO:0005634">
    <property type="term" value="C:nucleus"/>
    <property type="evidence" value="ECO:0007669"/>
    <property type="project" value="UniProtKB-SubCell"/>
</dbReference>
<protein>
    <recommendedName>
        <fullName evidence="10">Zinc finger protein 750</fullName>
    </recommendedName>
</protein>
<keyword evidence="6" id="KW-0805">Transcription regulation</keyword>
<dbReference type="Proteomes" id="UP000824540">
    <property type="component" value="Unassembled WGS sequence"/>
</dbReference>
<proteinExistence type="predicted"/>
<name>A0A8T2MXV6_9TELE</name>
<accession>A0A8T2MXV6</accession>
<evidence type="ECO:0000256" key="9">
    <source>
        <dbReference type="ARBA" id="ARBA00023242"/>
    </source>
</evidence>
<keyword evidence="9" id="KW-0539">Nucleus</keyword>
<sequence>MPLTLSLKEWSFGRRDVAQAGQVNATASRNSGDSEQVGQVARTDSTGFYKLATSSGLHSVPPGLKPHTCTRPPPQKKTPVIHPFEPTIVKMSATRERKPKKPHYIPRPLGKPFKYHCFQCPFTCNEKSHLFNHMKYDLCKNSISLVSKQTKPSATVEPSPNRVSTETRSGPTAAATATVTTPPPPQPITVVASRASPVTTPTVAVATVTTALPREEGTAPSPGRRAGDEQERSGSLPPPAEERDPLEQKDRSLTNETAQRQRQPEPLARPSAFSPIPVRRDSEKDMPSLPLTAAQKPERFTAPVPPFYHPTPTWRPAPMFATPPPLHPPPPSFENKPLPSQEKKSGLSHPAALIPEYPPYVYPDHALHHHPYYQPYLLSAGLHPEQDRDHPVRPYFLEAQRPLLPRPLFPAHTLLPLPEHHYRYCPSLHQATPFQYGLYRASDQHPSPPFPPPEGGPHPLDSYTRQLAPGEYGAYPHTYVLPDPHGAKPPKDYLGGRGAAGLGGQQEQGEGKRPRMSPKAGCAASGSPDRPSAADFTQKDVSGLPGATQPVSSHQSGDGPATSQPNRHPSALSYSTHSPQPDSDTQQTDRSSERQGESPTSTPKELDFTTMSQNREDKQEEEDEEEDDEDEDDVLPLNLSKKDLALAEPATDLHSSRGSSPVEESAAEDMPLNLCLRASPSQVPCVSFSHPQSPSQRALGDTKPQHSRDLEACDEQKQTAAFALCQLASSSHCSLNSTSPPHAQSPCSVSPAPSPSPETGTGQAESSPAEQRAKVKGQKRTSSGGAQKPPQQQTKKVKTSTPSRALRKRPRCS</sequence>
<dbReference type="GO" id="GO:0030154">
    <property type="term" value="P:cell differentiation"/>
    <property type="evidence" value="ECO:0007669"/>
    <property type="project" value="UniProtKB-KW"/>
</dbReference>
<dbReference type="GO" id="GO:0008270">
    <property type="term" value="F:zinc ion binding"/>
    <property type="evidence" value="ECO:0007669"/>
    <property type="project" value="UniProtKB-KW"/>
</dbReference>
<feature type="compositionally biased region" description="Low complexity" evidence="11">
    <location>
        <begin position="171"/>
        <end position="180"/>
    </location>
</feature>
<keyword evidence="14" id="KW-1185">Reference proteome</keyword>
<evidence type="ECO:0000256" key="6">
    <source>
        <dbReference type="ARBA" id="ARBA00023015"/>
    </source>
</evidence>
<evidence type="ECO:0000256" key="1">
    <source>
        <dbReference type="ARBA" id="ARBA00004123"/>
    </source>
</evidence>
<feature type="compositionally biased region" description="Polar residues" evidence="11">
    <location>
        <begin position="758"/>
        <end position="769"/>
    </location>
</feature>
<feature type="region of interest" description="Disordered" evidence="11">
    <location>
        <begin position="321"/>
        <end position="350"/>
    </location>
</feature>
<feature type="compositionally biased region" description="Polar residues" evidence="11">
    <location>
        <begin position="597"/>
        <end position="613"/>
    </location>
</feature>
<feature type="domain" description="Zinc finger protein 750-like zinc finger" evidence="12">
    <location>
        <begin position="97"/>
        <end position="148"/>
    </location>
</feature>
<feature type="region of interest" description="Disordered" evidence="11">
    <location>
        <begin position="148"/>
        <end position="288"/>
    </location>
</feature>
<evidence type="ECO:0000313" key="13">
    <source>
        <dbReference type="EMBL" id="KAG9330302.1"/>
    </source>
</evidence>
<feature type="compositionally biased region" description="Gly residues" evidence="11">
    <location>
        <begin position="495"/>
        <end position="506"/>
    </location>
</feature>
<dbReference type="InterPro" id="IPR039363">
    <property type="entry name" value="ZNF750"/>
</dbReference>
<feature type="compositionally biased region" description="Pro residues" evidence="11">
    <location>
        <begin position="446"/>
        <end position="456"/>
    </location>
</feature>
<organism evidence="13 14">
    <name type="scientific">Albula glossodonta</name>
    <name type="common">roundjaw bonefish</name>
    <dbReference type="NCBI Taxonomy" id="121402"/>
    <lineage>
        <taxon>Eukaryota</taxon>
        <taxon>Metazoa</taxon>
        <taxon>Chordata</taxon>
        <taxon>Craniata</taxon>
        <taxon>Vertebrata</taxon>
        <taxon>Euteleostomi</taxon>
        <taxon>Actinopterygii</taxon>
        <taxon>Neopterygii</taxon>
        <taxon>Teleostei</taxon>
        <taxon>Albuliformes</taxon>
        <taxon>Albulidae</taxon>
        <taxon>Albula</taxon>
    </lineage>
</organism>
<dbReference type="AlphaFoldDB" id="A0A8T2MXV6"/>
<feature type="compositionally biased region" description="Polar residues" evidence="11">
    <location>
        <begin position="732"/>
        <end position="742"/>
    </location>
</feature>
<keyword evidence="5" id="KW-0862">Zinc</keyword>
<keyword evidence="8" id="KW-0804">Transcription</keyword>
<feature type="compositionally biased region" description="Basic and acidic residues" evidence="11">
    <location>
        <begin position="240"/>
        <end position="253"/>
    </location>
</feature>
<feature type="compositionally biased region" description="Polar residues" evidence="11">
    <location>
        <begin position="549"/>
        <end position="589"/>
    </location>
</feature>
<evidence type="ECO:0000256" key="2">
    <source>
        <dbReference type="ARBA" id="ARBA00022723"/>
    </source>
</evidence>
<dbReference type="EMBL" id="JAFBMS010000658">
    <property type="protein sequence ID" value="KAG9330302.1"/>
    <property type="molecule type" value="Genomic_DNA"/>
</dbReference>
<feature type="compositionally biased region" description="Low complexity" evidence="11">
    <location>
        <begin position="188"/>
        <end position="211"/>
    </location>
</feature>
<evidence type="ECO:0000259" key="12">
    <source>
        <dbReference type="Pfam" id="PF15269"/>
    </source>
</evidence>
<dbReference type="PANTHER" id="PTHR14678">
    <property type="entry name" value="PROLINE-RICH PROTEIN 35-RELATED"/>
    <property type="match status" value="1"/>
</dbReference>
<comment type="subcellular location">
    <subcellularLocation>
        <location evidence="1">Nucleus</location>
    </subcellularLocation>
</comment>
<feature type="region of interest" description="Disordered" evidence="11">
    <location>
        <begin position="59"/>
        <end position="81"/>
    </location>
</feature>
<keyword evidence="4" id="KW-0221">Differentiation</keyword>
<dbReference type="Pfam" id="PF15269">
    <property type="entry name" value="zf-C2H2_7"/>
    <property type="match status" value="1"/>
</dbReference>
<feature type="compositionally biased region" description="Low complexity" evidence="11">
    <location>
        <begin position="787"/>
        <end position="803"/>
    </location>
</feature>